<evidence type="ECO:0000256" key="3">
    <source>
        <dbReference type="ARBA" id="ARBA00022737"/>
    </source>
</evidence>
<dbReference type="PRINTS" id="PR00205">
    <property type="entry name" value="CADHERIN"/>
</dbReference>
<dbReference type="Pfam" id="PF00028">
    <property type="entry name" value="Cadherin"/>
    <property type="match status" value="2"/>
</dbReference>
<evidence type="ECO:0000313" key="12">
    <source>
        <dbReference type="Proteomes" id="UP000311919"/>
    </source>
</evidence>
<dbReference type="STRING" id="6182.A0A4Z2DWW7"/>
<proteinExistence type="predicted"/>
<evidence type="ECO:0000256" key="9">
    <source>
        <dbReference type="SAM" id="Phobius"/>
    </source>
</evidence>
<dbReference type="InterPro" id="IPR002126">
    <property type="entry name" value="Cadherin-like_dom"/>
</dbReference>
<dbReference type="InterPro" id="IPR015919">
    <property type="entry name" value="Cadherin-like_sf"/>
</dbReference>
<organism evidence="11 12">
    <name type="scientific">Schistosoma japonicum</name>
    <name type="common">Blood fluke</name>
    <dbReference type="NCBI Taxonomy" id="6182"/>
    <lineage>
        <taxon>Eukaryota</taxon>
        <taxon>Metazoa</taxon>
        <taxon>Spiralia</taxon>
        <taxon>Lophotrochozoa</taxon>
        <taxon>Platyhelminthes</taxon>
        <taxon>Trematoda</taxon>
        <taxon>Digenea</taxon>
        <taxon>Strigeidida</taxon>
        <taxon>Schistosomatoidea</taxon>
        <taxon>Schistosomatidae</taxon>
        <taxon>Schistosoma</taxon>
    </lineage>
</organism>
<evidence type="ECO:0000256" key="7">
    <source>
        <dbReference type="ARBA" id="ARBA00023180"/>
    </source>
</evidence>
<keyword evidence="6 9" id="KW-0472">Membrane</keyword>
<keyword evidence="12" id="KW-1185">Reference proteome</keyword>
<reference evidence="11 12" key="1">
    <citation type="submission" date="2019-03" db="EMBL/GenBank/DDBJ databases">
        <title>An improved genome assembly of the fluke Schistosoma japonicum.</title>
        <authorList>
            <person name="Hu W."/>
            <person name="Luo F."/>
            <person name="Yin M."/>
            <person name="Mo X."/>
            <person name="Sun C."/>
            <person name="Wu Q."/>
            <person name="Zhu B."/>
            <person name="Xiang M."/>
            <person name="Wang J."/>
            <person name="Wang Y."/>
            <person name="Zhang T."/>
            <person name="Xu B."/>
            <person name="Zheng H."/>
            <person name="Feng Z."/>
        </authorList>
    </citation>
    <scope>NUCLEOTIDE SEQUENCE [LARGE SCALE GENOMIC DNA]</scope>
    <source>
        <strain evidence="11">HuSjv2</strain>
        <tissue evidence="11">Worms</tissue>
    </source>
</reference>
<evidence type="ECO:0000256" key="6">
    <source>
        <dbReference type="ARBA" id="ARBA00023136"/>
    </source>
</evidence>
<keyword evidence="2 9" id="KW-0812">Transmembrane</keyword>
<dbReference type="InterPro" id="IPR050174">
    <property type="entry name" value="Protocadherin/Cadherin-CA"/>
</dbReference>
<dbReference type="PROSITE" id="PS50268">
    <property type="entry name" value="CADHERIN_2"/>
    <property type="match status" value="5"/>
</dbReference>
<keyword evidence="5 9" id="KW-1133">Transmembrane helix</keyword>
<comment type="subcellular location">
    <subcellularLocation>
        <location evidence="1">Membrane</location>
        <topology evidence="1">Single-pass membrane protein</topology>
    </subcellularLocation>
</comment>
<keyword evidence="4 8" id="KW-0106">Calcium</keyword>
<feature type="domain" description="Cadherin" evidence="10">
    <location>
        <begin position="261"/>
        <end position="448"/>
    </location>
</feature>
<evidence type="ECO:0000256" key="8">
    <source>
        <dbReference type="PROSITE-ProRule" id="PRU00043"/>
    </source>
</evidence>
<evidence type="ECO:0000259" key="10">
    <source>
        <dbReference type="PROSITE" id="PS50268"/>
    </source>
</evidence>
<accession>A0A4Z2DWW7</accession>
<keyword evidence="3" id="KW-0677">Repeat</keyword>
<dbReference type="PROSITE" id="PS00232">
    <property type="entry name" value="CADHERIN_1"/>
    <property type="match status" value="4"/>
</dbReference>
<dbReference type="OrthoDB" id="6252479at2759"/>
<dbReference type="GO" id="GO:0005886">
    <property type="term" value="C:plasma membrane"/>
    <property type="evidence" value="ECO:0007669"/>
    <property type="project" value="InterPro"/>
</dbReference>
<feature type="domain" description="Cadherin" evidence="10">
    <location>
        <begin position="57"/>
        <end position="240"/>
    </location>
</feature>
<evidence type="ECO:0000313" key="11">
    <source>
        <dbReference type="EMBL" id="TNN20878.1"/>
    </source>
</evidence>
<dbReference type="InterPro" id="IPR020894">
    <property type="entry name" value="Cadherin_CS"/>
</dbReference>
<feature type="transmembrane region" description="Helical" evidence="9">
    <location>
        <begin position="12"/>
        <end position="39"/>
    </location>
</feature>
<sequence length="889" mass="100628">MFIVNYNKHIFNLYIFILYYIEFIYYYATIILIYMILLFKLDIYCWAMNTSIDDINIPKYVRIKLREESPSGTIVINIGGFLNSNSLVNYDNNANYKLNRRLSIVPSSLNLISEIPSVNRLFRLNKETQSIHTIVVIDRDTLCSKNQLCCSNPAIKNSINGYLDASAQMFVTNGGQTHKSYDSKTTEVCLIQFRVIFSTYYQHDFVGNGNYDQVDDITEKMAYITVEVEILDINDNSPQFILPIASNTGNMPKSVTLLYNPVTVIEISIEESLGLYSCIDLPKALDLDSSRYDVTEYRMESLTQSDILQLKHKFPNSNIFVVDQTDLPFSLEQKYCGDSLLPNNIEADINAVQQQTNEGFEAAINNELLIPSLKVINHLDRETVEYYWIKLLAVDGVKSLESEISNYQDIKSNKTASSSEHLLQIIRHTGTIMIRIHITDVNDNIPNVPRTLNLDISEDAKVGTLVGRINGTDSDVGDNGRLHYRLMMDQTAISNFPFLVDSLTGSITVNRPLDADRLPQLNKHLRFKVQTSDFGKPVSHSSYTAVDVRINDVNDETPQIRVIDLQSRSSPPYPTVMENKAPGQLVAFVTATDADSGPNGAISCRINNPKFKLEQIVMSASVSDTDSDNAINLYSFEPLTSQSLKQSLNTLDFKVITSTVLDRELSTIEAIEIMCIDQPLNSAMVRTGRTQFYVRILDENDNPPTFNTNKFQLDVLENIPPDEIIFVFNATDPDYENHLASENIFQFNELSNHYGHHSQQRQNIIGSQLTDKIKYSIDSHGQQYLRIDADTGILYSKVKIDKKIVDKIKFNITAMDNGHPPKNVTAEVLINIIDQNDHAPQFVKQTFYFNLSEDLPVNSIAAILVAHDDDFGKNAEVTYKIDDLQYASK</sequence>
<dbReference type="PANTHER" id="PTHR24028">
    <property type="entry name" value="CADHERIN-87A"/>
    <property type="match status" value="1"/>
</dbReference>
<dbReference type="SMART" id="SM00112">
    <property type="entry name" value="CA"/>
    <property type="match status" value="4"/>
</dbReference>
<evidence type="ECO:0000256" key="1">
    <source>
        <dbReference type="ARBA" id="ARBA00004167"/>
    </source>
</evidence>
<dbReference type="AlphaFoldDB" id="A0A4Z2DWW7"/>
<dbReference type="EMBL" id="SKCS01000019">
    <property type="protein sequence ID" value="TNN20878.1"/>
    <property type="molecule type" value="Genomic_DNA"/>
</dbReference>
<name>A0A4Z2DWW7_SCHJA</name>
<evidence type="ECO:0000256" key="4">
    <source>
        <dbReference type="ARBA" id="ARBA00022837"/>
    </source>
</evidence>
<keyword evidence="7" id="KW-0325">Glycoprotein</keyword>
<protein>
    <submittedName>
        <fullName evidence="11">Protocadherin-11 X-linked</fullName>
    </submittedName>
</protein>
<evidence type="ECO:0000256" key="2">
    <source>
        <dbReference type="ARBA" id="ARBA00022692"/>
    </source>
</evidence>
<dbReference type="GO" id="GO:0005509">
    <property type="term" value="F:calcium ion binding"/>
    <property type="evidence" value="ECO:0007669"/>
    <property type="project" value="UniProtKB-UniRule"/>
</dbReference>
<feature type="domain" description="Cadherin" evidence="10">
    <location>
        <begin position="448"/>
        <end position="560"/>
    </location>
</feature>
<gene>
    <name evidence="11" type="ORF">EWB00_002949</name>
</gene>
<dbReference type="PANTHER" id="PTHR24028:SF146">
    <property type="entry name" value="CADHERIN 96CB, ISOFORM D-RELATED"/>
    <property type="match status" value="1"/>
</dbReference>
<feature type="domain" description="Cadherin" evidence="10">
    <location>
        <begin position="707"/>
        <end position="842"/>
    </location>
</feature>
<dbReference type="Gene3D" id="2.60.40.60">
    <property type="entry name" value="Cadherins"/>
    <property type="match status" value="6"/>
</dbReference>
<dbReference type="CDD" id="cd11304">
    <property type="entry name" value="Cadherin_repeat"/>
    <property type="match status" value="4"/>
</dbReference>
<evidence type="ECO:0000256" key="5">
    <source>
        <dbReference type="ARBA" id="ARBA00022989"/>
    </source>
</evidence>
<dbReference type="Proteomes" id="UP000311919">
    <property type="component" value="Unassembled WGS sequence"/>
</dbReference>
<feature type="domain" description="Cadherin" evidence="10">
    <location>
        <begin position="568"/>
        <end position="706"/>
    </location>
</feature>
<dbReference type="GO" id="GO:0007156">
    <property type="term" value="P:homophilic cell adhesion via plasma membrane adhesion molecules"/>
    <property type="evidence" value="ECO:0007669"/>
    <property type="project" value="InterPro"/>
</dbReference>
<dbReference type="SUPFAM" id="SSF49313">
    <property type="entry name" value="Cadherin-like"/>
    <property type="match status" value="4"/>
</dbReference>
<comment type="caution">
    <text evidence="11">The sequence shown here is derived from an EMBL/GenBank/DDBJ whole genome shotgun (WGS) entry which is preliminary data.</text>
</comment>